<keyword evidence="3" id="KW-0963">Cytoplasm</keyword>
<dbReference type="GO" id="GO:0008233">
    <property type="term" value="F:peptidase activity"/>
    <property type="evidence" value="ECO:0007669"/>
    <property type="project" value="UniProtKB-KW"/>
</dbReference>
<dbReference type="InterPro" id="IPR027417">
    <property type="entry name" value="P-loop_NTPase"/>
</dbReference>
<evidence type="ECO:0000256" key="1">
    <source>
        <dbReference type="ARBA" id="ARBA00004496"/>
    </source>
</evidence>
<dbReference type="GO" id="GO:0005737">
    <property type="term" value="C:cytoplasm"/>
    <property type="evidence" value="ECO:0007669"/>
    <property type="project" value="UniProtKB-SubCell"/>
</dbReference>
<gene>
    <name evidence="9" type="ORF">QR46_2182</name>
</gene>
<dbReference type="SUPFAM" id="SSF52540">
    <property type="entry name" value="P-loop containing nucleoside triphosphate hydrolases"/>
    <property type="match status" value="1"/>
</dbReference>
<protein>
    <submittedName>
        <fullName evidence="9">26S protease regulatory subunit 7/ ATP-dependent</fullName>
    </submittedName>
</protein>
<comment type="similarity">
    <text evidence="2 7">Belongs to the AAA ATPase family.</text>
</comment>
<evidence type="ECO:0000313" key="10">
    <source>
        <dbReference type="Proteomes" id="UP000070089"/>
    </source>
</evidence>
<dbReference type="GO" id="GO:0016887">
    <property type="term" value="F:ATP hydrolysis activity"/>
    <property type="evidence" value="ECO:0007669"/>
    <property type="project" value="InterPro"/>
</dbReference>
<dbReference type="InterPro" id="IPR003960">
    <property type="entry name" value="ATPase_AAA_CS"/>
</dbReference>
<dbReference type="EMBL" id="JXTI01000054">
    <property type="protein sequence ID" value="KWX13842.1"/>
    <property type="molecule type" value="Genomic_DNA"/>
</dbReference>
<dbReference type="PANTHER" id="PTHR23073">
    <property type="entry name" value="26S PROTEASOME REGULATORY SUBUNIT"/>
    <property type="match status" value="1"/>
</dbReference>
<sequence length="437" mass="48315">MCSRNKGDCLLFAIGGRYVLYQSHIHNWRGGHFKKKMPPSQAKLQEYRSAVREHNKIEADLKAIRAKEKEITQTLEDSNELLLSLHAYGEQLATVIQVIDPDNILIRLLSGPRYLVNRRSGINPQHIKSGTRVSVSLSTYSIMHILPPQMDESIYSMSDAGASPASPEDIVTYADIGGLHDEIKLIKESIELPLRNPDIFKRVGIKPPKSILLYGAPGTGKSLICKCLANSLGISYIKCVGSQLIRKYIGESARLVKDLFAYARLKKPCLLMIDEVDAIATKRSDDGTHNDREVDRALLQLLTEIDGFTGLDESIKIVFCTNRPEALDPALMRPGRCDVKIEIRLPDPAGRYEILKIHSKGLSLGEDVDFAGIVKSTDGFNGADLRNIVTEAGLGALRAERGEIHQEDLLAAVAAIRSNKSIEAETHSYTLKGHNSK</sequence>
<dbReference type="GO" id="GO:0006508">
    <property type="term" value="P:proteolysis"/>
    <property type="evidence" value="ECO:0007669"/>
    <property type="project" value="UniProtKB-KW"/>
</dbReference>
<dbReference type="InterPro" id="IPR032501">
    <property type="entry name" value="Prot_ATP_ID_OB_2nd"/>
</dbReference>
<dbReference type="FunFam" id="1.10.8.60:FF:000263">
    <property type="entry name" value="26S protease regulatory subunit 7"/>
    <property type="match status" value="1"/>
</dbReference>
<dbReference type="OrthoDB" id="1664597at2759"/>
<keyword evidence="9" id="KW-0645">Protease</keyword>
<evidence type="ECO:0000256" key="4">
    <source>
        <dbReference type="ARBA" id="ARBA00022741"/>
    </source>
</evidence>
<keyword evidence="6" id="KW-0647">Proteasome</keyword>
<comment type="subcellular location">
    <subcellularLocation>
        <location evidence="1">Cytoplasm</location>
    </subcellularLocation>
</comment>
<feature type="domain" description="AAA+ ATPase" evidence="8">
    <location>
        <begin position="207"/>
        <end position="347"/>
    </location>
</feature>
<evidence type="ECO:0000256" key="3">
    <source>
        <dbReference type="ARBA" id="ARBA00022490"/>
    </source>
</evidence>
<dbReference type="GO" id="GO:0005524">
    <property type="term" value="F:ATP binding"/>
    <property type="evidence" value="ECO:0007669"/>
    <property type="project" value="UniProtKB-KW"/>
</dbReference>
<dbReference type="InterPro" id="IPR003593">
    <property type="entry name" value="AAA+_ATPase"/>
</dbReference>
<keyword evidence="9" id="KW-0378">Hydrolase</keyword>
<dbReference type="Gene3D" id="2.40.50.140">
    <property type="entry name" value="Nucleic acid-binding proteins"/>
    <property type="match status" value="1"/>
</dbReference>
<reference evidence="9 10" key="1">
    <citation type="journal article" date="2015" name="Mol. Biochem. Parasitol.">
        <title>Identification of polymorphic genes for use in assemblage B genotyping assays through comparative genomics of multiple assemblage B Giardia duodenalis isolates.</title>
        <authorList>
            <person name="Wielinga C."/>
            <person name="Thompson R.C."/>
            <person name="Monis P."/>
            <person name="Ryan U."/>
        </authorList>
    </citation>
    <scope>NUCLEOTIDE SEQUENCE [LARGE SCALE GENOMIC DNA]</scope>
    <source>
        <strain evidence="9 10">BAH15c1</strain>
    </source>
</reference>
<evidence type="ECO:0000313" key="9">
    <source>
        <dbReference type="EMBL" id="KWX13842.1"/>
    </source>
</evidence>
<dbReference type="VEuPathDB" id="GiardiaDB:QR46_2182"/>
<dbReference type="InterPro" id="IPR012340">
    <property type="entry name" value="NA-bd_OB-fold"/>
</dbReference>
<keyword evidence="5 7" id="KW-0067">ATP-binding</keyword>
<evidence type="ECO:0000256" key="7">
    <source>
        <dbReference type="RuleBase" id="RU003651"/>
    </source>
</evidence>
<proteinExistence type="inferred from homology"/>
<dbReference type="InterPro" id="IPR003959">
    <property type="entry name" value="ATPase_AAA_core"/>
</dbReference>
<dbReference type="FunFam" id="3.40.50.300:FF:000033">
    <property type="entry name" value="26S protease regulatory subunit 6B"/>
    <property type="match status" value="1"/>
</dbReference>
<dbReference type="AlphaFoldDB" id="A0A132NVZ2"/>
<keyword evidence="4 7" id="KW-0547">Nucleotide-binding</keyword>
<evidence type="ECO:0000259" key="8">
    <source>
        <dbReference type="SMART" id="SM00382"/>
    </source>
</evidence>
<evidence type="ECO:0000256" key="6">
    <source>
        <dbReference type="ARBA" id="ARBA00022942"/>
    </source>
</evidence>
<dbReference type="InterPro" id="IPR050221">
    <property type="entry name" value="26S_Proteasome_ATPase"/>
</dbReference>
<evidence type="ECO:0000256" key="2">
    <source>
        <dbReference type="ARBA" id="ARBA00006914"/>
    </source>
</evidence>
<comment type="caution">
    <text evidence="9">The sequence shown here is derived from an EMBL/GenBank/DDBJ whole genome shotgun (WGS) entry which is preliminary data.</text>
</comment>
<accession>A0A132NVZ2</accession>
<dbReference type="GO" id="GO:0000502">
    <property type="term" value="C:proteasome complex"/>
    <property type="evidence" value="ECO:0007669"/>
    <property type="project" value="UniProtKB-KW"/>
</dbReference>
<dbReference type="Pfam" id="PF17862">
    <property type="entry name" value="AAA_lid_3"/>
    <property type="match status" value="1"/>
</dbReference>
<dbReference type="Pfam" id="PF16450">
    <property type="entry name" value="Prot_ATP_ID_OB_C"/>
    <property type="match status" value="1"/>
</dbReference>
<dbReference type="InterPro" id="IPR041569">
    <property type="entry name" value="AAA_lid_3"/>
</dbReference>
<dbReference type="SMART" id="SM00382">
    <property type="entry name" value="AAA"/>
    <property type="match status" value="1"/>
</dbReference>
<dbReference type="Pfam" id="PF00004">
    <property type="entry name" value="AAA"/>
    <property type="match status" value="1"/>
</dbReference>
<dbReference type="PROSITE" id="PS00674">
    <property type="entry name" value="AAA"/>
    <property type="match status" value="1"/>
</dbReference>
<evidence type="ECO:0000256" key="5">
    <source>
        <dbReference type="ARBA" id="ARBA00022840"/>
    </source>
</evidence>
<dbReference type="Proteomes" id="UP000070089">
    <property type="component" value="Unassembled WGS sequence"/>
</dbReference>
<dbReference type="Gene3D" id="3.40.50.300">
    <property type="entry name" value="P-loop containing nucleotide triphosphate hydrolases"/>
    <property type="match status" value="1"/>
</dbReference>
<organism evidence="9 10">
    <name type="scientific">Giardia duodenalis assemblage B</name>
    <dbReference type="NCBI Taxonomy" id="1394984"/>
    <lineage>
        <taxon>Eukaryota</taxon>
        <taxon>Metamonada</taxon>
        <taxon>Diplomonadida</taxon>
        <taxon>Hexamitidae</taxon>
        <taxon>Giardiinae</taxon>
        <taxon>Giardia</taxon>
    </lineage>
</organism>
<dbReference type="Gene3D" id="1.10.8.60">
    <property type="match status" value="1"/>
</dbReference>
<name>A0A132NVZ2_GIAIN</name>